<evidence type="ECO:0000259" key="2">
    <source>
        <dbReference type="Pfam" id="PF10536"/>
    </source>
</evidence>
<evidence type="ECO:0000313" key="5">
    <source>
        <dbReference type="Proteomes" id="UP000321393"/>
    </source>
</evidence>
<sequence>MPTGECTVTLQDVEILIGLPIDGELVTGQSHGDWLHLCQVLLGVTPSAEQIRGSRLSLAWLEAEFLGLADDADEETITRYARAYILQLMGGSIFVDKSTRYVHLMFLPFLSNLHHTTRYSWGGACLAWLYRQLCKASKQGIREIAGPLILLQIWAWERFPIVAPQLLHVNAHQLHGRAYGSRTLRQFGIQQDVPHGCNTEPLLHDIDLRTADWSDRVAHLVMRWLNRRRFTTTGPPIGQFDMDRLNNCRLRDAANDPQQVLNICNDNEQYIDNIYYMYDVPIVPAPIQRRRALVQELDELEEVDQHMEEVPPVTQTKSETSYVSPMIMMSAFGTGYYDPGVSQSSDFGTGYYNLTGPSSSNFGQEYYDLGTNPSSSYMHGHGRGRGEHNEYLYYVAPAAVSEEPNEQQQQENQEELQQQRVQSRRGQPTKNR</sequence>
<dbReference type="Proteomes" id="UP000321393">
    <property type="component" value="Unassembled WGS sequence"/>
</dbReference>
<proteinExistence type="predicted"/>
<dbReference type="AlphaFoldDB" id="A0A5A7U731"/>
<gene>
    <name evidence="4" type="ORF">E5676_scaffold1161G00130</name>
    <name evidence="3" type="ORF">E6C27_scaffold511G00400</name>
</gene>
<dbReference type="OrthoDB" id="1871193at2759"/>
<name>A0A5A7U731_CUCMM</name>
<dbReference type="InterPro" id="IPR044824">
    <property type="entry name" value="MAIN-like"/>
</dbReference>
<evidence type="ECO:0000256" key="1">
    <source>
        <dbReference type="SAM" id="MobiDB-lite"/>
    </source>
</evidence>
<evidence type="ECO:0000313" key="6">
    <source>
        <dbReference type="Proteomes" id="UP000321947"/>
    </source>
</evidence>
<protein>
    <submittedName>
        <fullName evidence="3">Serine/threonine-protein phosphatase 7 long form-like protein</fullName>
    </submittedName>
</protein>
<dbReference type="Proteomes" id="UP000321947">
    <property type="component" value="Unassembled WGS sequence"/>
</dbReference>
<organism evidence="3 5">
    <name type="scientific">Cucumis melo var. makuwa</name>
    <name type="common">Oriental melon</name>
    <dbReference type="NCBI Taxonomy" id="1194695"/>
    <lineage>
        <taxon>Eukaryota</taxon>
        <taxon>Viridiplantae</taxon>
        <taxon>Streptophyta</taxon>
        <taxon>Embryophyta</taxon>
        <taxon>Tracheophyta</taxon>
        <taxon>Spermatophyta</taxon>
        <taxon>Magnoliopsida</taxon>
        <taxon>eudicotyledons</taxon>
        <taxon>Gunneridae</taxon>
        <taxon>Pentapetalae</taxon>
        <taxon>rosids</taxon>
        <taxon>fabids</taxon>
        <taxon>Cucurbitales</taxon>
        <taxon>Cucurbitaceae</taxon>
        <taxon>Benincaseae</taxon>
        <taxon>Cucumis</taxon>
    </lineage>
</organism>
<feature type="compositionally biased region" description="Polar residues" evidence="1">
    <location>
        <begin position="420"/>
        <end position="432"/>
    </location>
</feature>
<comment type="caution">
    <text evidence="3">The sequence shown here is derived from an EMBL/GenBank/DDBJ whole genome shotgun (WGS) entry which is preliminary data.</text>
</comment>
<dbReference type="PANTHER" id="PTHR46033">
    <property type="entry name" value="PROTEIN MAIN-LIKE 2"/>
    <property type="match status" value="1"/>
</dbReference>
<dbReference type="EMBL" id="SSTD01015426">
    <property type="protein sequence ID" value="TYK02687.1"/>
    <property type="molecule type" value="Genomic_DNA"/>
</dbReference>
<dbReference type="GO" id="GO:0010073">
    <property type="term" value="P:meristem maintenance"/>
    <property type="evidence" value="ECO:0007669"/>
    <property type="project" value="InterPro"/>
</dbReference>
<feature type="compositionally biased region" description="Low complexity" evidence="1">
    <location>
        <begin position="406"/>
        <end position="419"/>
    </location>
</feature>
<accession>A0A5A7U731</accession>
<dbReference type="Pfam" id="PF10536">
    <property type="entry name" value="PMD"/>
    <property type="match status" value="1"/>
</dbReference>
<feature type="region of interest" description="Disordered" evidence="1">
    <location>
        <begin position="397"/>
        <end position="432"/>
    </location>
</feature>
<reference evidence="5 6" key="1">
    <citation type="submission" date="2019-08" db="EMBL/GenBank/DDBJ databases">
        <title>Draft genome sequences of two oriental melons (Cucumis melo L. var makuwa).</title>
        <authorList>
            <person name="Kwon S.-Y."/>
        </authorList>
    </citation>
    <scope>NUCLEOTIDE SEQUENCE [LARGE SCALE GENOMIC DNA]</scope>
    <source>
        <strain evidence="6">cv. Chang Bougi</strain>
        <strain evidence="5">cv. SW 3</strain>
        <tissue evidence="3">Leaf</tissue>
    </source>
</reference>
<feature type="domain" description="Aminotransferase-like plant mobile" evidence="2">
    <location>
        <begin position="1"/>
        <end position="168"/>
    </location>
</feature>
<evidence type="ECO:0000313" key="4">
    <source>
        <dbReference type="EMBL" id="TYK02687.1"/>
    </source>
</evidence>
<dbReference type="STRING" id="1194695.A0A5A7U731"/>
<dbReference type="InterPro" id="IPR019557">
    <property type="entry name" value="AminoTfrase-like_pln_mobile"/>
</dbReference>
<dbReference type="PANTHER" id="PTHR46033:SF8">
    <property type="entry name" value="PROTEIN MAINTENANCE OF MERISTEMS-LIKE"/>
    <property type="match status" value="1"/>
</dbReference>
<dbReference type="EMBL" id="SSTE01011342">
    <property type="protein sequence ID" value="KAA0051098.1"/>
    <property type="molecule type" value="Genomic_DNA"/>
</dbReference>
<evidence type="ECO:0000313" key="3">
    <source>
        <dbReference type="EMBL" id="KAA0051098.1"/>
    </source>
</evidence>